<sequence length="127" mass="13958">MKSRNLAAVAAMAVVMGLASNVALAESDQEMIERGAAHFRIFCVNCHGMNADGKGPLAKILKIQPADLTTLKQTMPEGMTVQERVFRAVDGRHKVGEGQERNMPVFTDNLKFNTVIEISRFVEAIQK</sequence>
<protein>
    <recommendedName>
        <fullName evidence="6">Cytochrome c domain-containing protein</fullName>
    </recommendedName>
</protein>
<keyword evidence="5" id="KW-0732">Signal</keyword>
<dbReference type="Gene3D" id="1.10.760.10">
    <property type="entry name" value="Cytochrome c-like domain"/>
    <property type="match status" value="1"/>
</dbReference>
<comment type="caution">
    <text evidence="7">The sequence shown here is derived from an EMBL/GenBank/DDBJ whole genome shotgun (WGS) entry which is preliminary data.</text>
</comment>
<organism evidence="7">
    <name type="scientific">Sedimenticola thiotaurini</name>
    <dbReference type="NCBI Taxonomy" id="1543721"/>
    <lineage>
        <taxon>Bacteria</taxon>
        <taxon>Pseudomonadati</taxon>
        <taxon>Pseudomonadota</taxon>
        <taxon>Gammaproteobacteria</taxon>
        <taxon>Chromatiales</taxon>
        <taxon>Sedimenticolaceae</taxon>
        <taxon>Sedimenticola</taxon>
    </lineage>
</organism>
<evidence type="ECO:0000256" key="1">
    <source>
        <dbReference type="ARBA" id="ARBA00022617"/>
    </source>
</evidence>
<evidence type="ECO:0000259" key="6">
    <source>
        <dbReference type="PROSITE" id="PS51007"/>
    </source>
</evidence>
<proteinExistence type="predicted"/>
<evidence type="ECO:0000256" key="3">
    <source>
        <dbReference type="ARBA" id="ARBA00023004"/>
    </source>
</evidence>
<feature type="domain" description="Cytochrome c" evidence="6">
    <location>
        <begin position="30"/>
        <end position="126"/>
    </location>
</feature>
<evidence type="ECO:0000256" key="4">
    <source>
        <dbReference type="PROSITE-ProRule" id="PRU00433"/>
    </source>
</evidence>
<reference evidence="7" key="1">
    <citation type="journal article" date="2020" name="mSystems">
        <title>Genome- and Community-Level Interaction Insights into Carbon Utilization and Element Cycling Functions of Hydrothermarchaeota in Hydrothermal Sediment.</title>
        <authorList>
            <person name="Zhou Z."/>
            <person name="Liu Y."/>
            <person name="Xu W."/>
            <person name="Pan J."/>
            <person name="Luo Z.H."/>
            <person name="Li M."/>
        </authorList>
    </citation>
    <scope>NUCLEOTIDE SEQUENCE [LARGE SCALE GENOMIC DNA]</scope>
    <source>
        <strain evidence="7">HyVt-443</strain>
    </source>
</reference>
<evidence type="ECO:0000256" key="2">
    <source>
        <dbReference type="ARBA" id="ARBA00022723"/>
    </source>
</evidence>
<dbReference type="GO" id="GO:0046872">
    <property type="term" value="F:metal ion binding"/>
    <property type="evidence" value="ECO:0007669"/>
    <property type="project" value="UniProtKB-KW"/>
</dbReference>
<dbReference type="GO" id="GO:0020037">
    <property type="term" value="F:heme binding"/>
    <property type="evidence" value="ECO:0007669"/>
    <property type="project" value="InterPro"/>
</dbReference>
<dbReference type="SUPFAM" id="SSF46626">
    <property type="entry name" value="Cytochrome c"/>
    <property type="match status" value="1"/>
</dbReference>
<feature type="chain" id="PRO_5032431062" description="Cytochrome c domain-containing protein" evidence="5">
    <location>
        <begin position="26"/>
        <end position="127"/>
    </location>
</feature>
<dbReference type="InterPro" id="IPR009056">
    <property type="entry name" value="Cyt_c-like_dom"/>
</dbReference>
<keyword evidence="3 4" id="KW-0408">Iron</keyword>
<keyword evidence="1 4" id="KW-0349">Heme</keyword>
<name>A0A831RLA8_9GAMM</name>
<evidence type="ECO:0000313" key="7">
    <source>
        <dbReference type="EMBL" id="HEB97542.1"/>
    </source>
</evidence>
<dbReference type="GO" id="GO:0009055">
    <property type="term" value="F:electron transfer activity"/>
    <property type="evidence" value="ECO:0007669"/>
    <property type="project" value="InterPro"/>
</dbReference>
<evidence type="ECO:0000256" key="5">
    <source>
        <dbReference type="SAM" id="SignalP"/>
    </source>
</evidence>
<feature type="signal peptide" evidence="5">
    <location>
        <begin position="1"/>
        <end position="25"/>
    </location>
</feature>
<dbReference type="EMBL" id="DRKP01000178">
    <property type="protein sequence ID" value="HEB97542.1"/>
    <property type="molecule type" value="Genomic_DNA"/>
</dbReference>
<dbReference type="InterPro" id="IPR036909">
    <property type="entry name" value="Cyt_c-like_dom_sf"/>
</dbReference>
<keyword evidence="2 4" id="KW-0479">Metal-binding</keyword>
<dbReference type="AlphaFoldDB" id="A0A831RLA8"/>
<accession>A0A831RLA8</accession>
<dbReference type="PROSITE" id="PS51007">
    <property type="entry name" value="CYTC"/>
    <property type="match status" value="1"/>
</dbReference>
<dbReference type="Proteomes" id="UP000886251">
    <property type="component" value="Unassembled WGS sequence"/>
</dbReference>
<gene>
    <name evidence="7" type="ORF">ENI96_14055</name>
</gene>